<protein>
    <recommendedName>
        <fullName evidence="4">Large ribosomal subunit protein bL17</fullName>
    </recommendedName>
</protein>
<dbReference type="HAMAP" id="MF_01368">
    <property type="entry name" value="Ribosomal_bL17"/>
    <property type="match status" value="1"/>
</dbReference>
<feature type="compositionally biased region" description="Acidic residues" evidence="6">
    <location>
        <begin position="142"/>
        <end position="169"/>
    </location>
</feature>
<proteinExistence type="inferred from homology"/>
<reference evidence="7 8" key="1">
    <citation type="submission" date="2023-07" db="EMBL/GenBank/DDBJ databases">
        <title>Sequencing the genomes of 1000 actinobacteria strains.</title>
        <authorList>
            <person name="Klenk H.-P."/>
        </authorList>
    </citation>
    <scope>NUCLEOTIDE SEQUENCE [LARGE SCALE GENOMIC DNA]</scope>
    <source>
        <strain evidence="7 8">DSM 15539</strain>
    </source>
</reference>
<evidence type="ECO:0000256" key="1">
    <source>
        <dbReference type="ARBA" id="ARBA00008777"/>
    </source>
</evidence>
<keyword evidence="2 4" id="KW-0689">Ribosomal protein</keyword>
<dbReference type="InterPro" id="IPR000456">
    <property type="entry name" value="Ribosomal_bL17"/>
</dbReference>
<sequence>MPKPTKGARLGGSPAHERLIIANLCKQLILNESVVTTEAKAKRVRPYIEKLITKAKKGDTHNRRLALAVLRDREAAYVLFEELAPKFADREGGYTRIVKLPNRKGDNAPQAEISLVLEAVSPKAKKAAAKPAAEETKPAEAPEAEAVEAAEVEAEVVAAEEAEATEETK</sequence>
<dbReference type="SUPFAM" id="SSF64263">
    <property type="entry name" value="Prokaryotic ribosomal protein L17"/>
    <property type="match status" value="1"/>
</dbReference>
<dbReference type="PANTHER" id="PTHR14413:SF16">
    <property type="entry name" value="LARGE RIBOSOMAL SUBUNIT PROTEIN BL17M"/>
    <property type="match status" value="1"/>
</dbReference>
<dbReference type="EMBL" id="JAVDUJ010000001">
    <property type="protein sequence ID" value="MDR6940074.1"/>
    <property type="molecule type" value="Genomic_DNA"/>
</dbReference>
<dbReference type="Proteomes" id="UP001266099">
    <property type="component" value="Unassembled WGS sequence"/>
</dbReference>
<dbReference type="PANTHER" id="PTHR14413">
    <property type="entry name" value="RIBOSOMAL PROTEIN L17"/>
    <property type="match status" value="1"/>
</dbReference>
<organism evidence="7 8">
    <name type="scientific">Arcanobacterium hippocoleae</name>
    <dbReference type="NCBI Taxonomy" id="149017"/>
    <lineage>
        <taxon>Bacteria</taxon>
        <taxon>Bacillati</taxon>
        <taxon>Actinomycetota</taxon>
        <taxon>Actinomycetes</taxon>
        <taxon>Actinomycetales</taxon>
        <taxon>Actinomycetaceae</taxon>
        <taxon>Arcanobacterium</taxon>
    </lineage>
</organism>
<dbReference type="GO" id="GO:0005840">
    <property type="term" value="C:ribosome"/>
    <property type="evidence" value="ECO:0007669"/>
    <property type="project" value="UniProtKB-KW"/>
</dbReference>
<dbReference type="InterPro" id="IPR036373">
    <property type="entry name" value="Ribosomal_bL17_sf"/>
</dbReference>
<comment type="subunit">
    <text evidence="4">Part of the 50S ribosomal subunit. Contacts protein L32.</text>
</comment>
<evidence type="ECO:0000313" key="7">
    <source>
        <dbReference type="EMBL" id="MDR6940074.1"/>
    </source>
</evidence>
<name>A0ABU1T3V9_9ACTO</name>
<comment type="similarity">
    <text evidence="1 4 5">Belongs to the bacterial ribosomal protein bL17 family.</text>
</comment>
<dbReference type="NCBIfam" id="TIGR00059">
    <property type="entry name" value="L17"/>
    <property type="match status" value="1"/>
</dbReference>
<evidence type="ECO:0000256" key="3">
    <source>
        <dbReference type="ARBA" id="ARBA00023274"/>
    </source>
</evidence>
<dbReference type="Gene3D" id="3.90.1030.10">
    <property type="entry name" value="Ribosomal protein L17"/>
    <property type="match status" value="1"/>
</dbReference>
<feature type="region of interest" description="Disordered" evidence="6">
    <location>
        <begin position="126"/>
        <end position="169"/>
    </location>
</feature>
<accession>A0ABU1T3V9</accession>
<dbReference type="RefSeq" id="WP_309957269.1">
    <property type="nucleotide sequence ID" value="NZ_CP136414.1"/>
</dbReference>
<evidence type="ECO:0000256" key="2">
    <source>
        <dbReference type="ARBA" id="ARBA00022980"/>
    </source>
</evidence>
<evidence type="ECO:0000256" key="6">
    <source>
        <dbReference type="SAM" id="MobiDB-lite"/>
    </source>
</evidence>
<evidence type="ECO:0000256" key="5">
    <source>
        <dbReference type="RuleBase" id="RU000660"/>
    </source>
</evidence>
<evidence type="ECO:0000256" key="4">
    <source>
        <dbReference type="HAMAP-Rule" id="MF_01368"/>
    </source>
</evidence>
<keyword evidence="8" id="KW-1185">Reference proteome</keyword>
<dbReference type="Pfam" id="PF01196">
    <property type="entry name" value="Ribosomal_L17"/>
    <property type="match status" value="1"/>
</dbReference>
<comment type="caution">
    <text evidence="7">The sequence shown here is derived from an EMBL/GenBank/DDBJ whole genome shotgun (WGS) entry which is preliminary data.</text>
</comment>
<keyword evidence="3 4" id="KW-0687">Ribonucleoprotein</keyword>
<evidence type="ECO:0000313" key="8">
    <source>
        <dbReference type="Proteomes" id="UP001266099"/>
    </source>
</evidence>
<gene>
    <name evidence="4" type="primary">rplQ</name>
    <name evidence="7" type="ORF">J2S36_001617</name>
</gene>